<name>A0A150L889_9BACI</name>
<accession>A0A150L889</accession>
<reference evidence="1 2" key="1">
    <citation type="submission" date="2016-01" db="EMBL/GenBank/DDBJ databases">
        <title>Genome Sequences of Twelve Sporeforming Bacillus Species Isolated from Foods.</title>
        <authorList>
            <person name="Berendsen E.M."/>
            <person name="Wells-Bennik M.H."/>
            <person name="Krawcyk A.O."/>
            <person name="De Jong A."/>
            <person name="Holsappel S."/>
            <person name="Eijlander R.T."/>
            <person name="Kuipers O.P."/>
        </authorList>
    </citation>
    <scope>NUCLEOTIDE SEQUENCE [LARGE SCALE GENOMIC DNA]</scope>
    <source>
        <strain evidence="1 2">B4102</strain>
    </source>
</reference>
<protein>
    <submittedName>
        <fullName evidence="1">Uncharacterized protein</fullName>
    </submittedName>
</protein>
<gene>
    <name evidence="1" type="ORF">B4102_0566</name>
</gene>
<dbReference type="EMBL" id="LQYN01000039">
    <property type="protein sequence ID" value="KYD07932.1"/>
    <property type="molecule type" value="Genomic_DNA"/>
</dbReference>
<dbReference type="RefSeq" id="WP_066230772.1">
    <property type="nucleotide sequence ID" value="NZ_JARMRX010000040.1"/>
</dbReference>
<dbReference type="OrthoDB" id="2968654at2"/>
<proteinExistence type="predicted"/>
<dbReference type="Pfam" id="PF17279">
    <property type="entry name" value="DUF5344"/>
    <property type="match status" value="1"/>
</dbReference>
<evidence type="ECO:0000313" key="2">
    <source>
        <dbReference type="Proteomes" id="UP000075666"/>
    </source>
</evidence>
<dbReference type="Proteomes" id="UP000075666">
    <property type="component" value="Unassembled WGS sequence"/>
</dbReference>
<sequence>MPEIKVIKSEVEPVFQNLKEKTNELDTTNPKVEFSESKLDFIKKMEEIEAQYYETIKSFKTILIKTNNDAWSSIESYIKLDQNLARSIHKEKAQ</sequence>
<dbReference type="STRING" id="46224.B4102_0566"/>
<organism evidence="1 2">
    <name type="scientific">Heyndrickxia sporothermodurans</name>
    <dbReference type="NCBI Taxonomy" id="46224"/>
    <lineage>
        <taxon>Bacteria</taxon>
        <taxon>Bacillati</taxon>
        <taxon>Bacillota</taxon>
        <taxon>Bacilli</taxon>
        <taxon>Bacillales</taxon>
        <taxon>Bacillaceae</taxon>
        <taxon>Heyndrickxia</taxon>
    </lineage>
</organism>
<dbReference type="InterPro" id="IPR046318">
    <property type="entry name" value="DUF5344"/>
</dbReference>
<evidence type="ECO:0000313" key="1">
    <source>
        <dbReference type="EMBL" id="KYD07932.1"/>
    </source>
</evidence>
<comment type="caution">
    <text evidence="1">The sequence shown here is derived from an EMBL/GenBank/DDBJ whole genome shotgun (WGS) entry which is preliminary data.</text>
</comment>
<dbReference type="AlphaFoldDB" id="A0A150L889"/>
<dbReference type="PATRIC" id="fig|46224.3.peg.2786"/>
<keyword evidence="2" id="KW-1185">Reference proteome</keyword>